<proteinExistence type="predicted"/>
<evidence type="ECO:0000313" key="1">
    <source>
        <dbReference type="EMBL" id="QJA69194.1"/>
    </source>
</evidence>
<organism evidence="1">
    <name type="scientific">viral metagenome</name>
    <dbReference type="NCBI Taxonomy" id="1070528"/>
    <lineage>
        <taxon>unclassified sequences</taxon>
        <taxon>metagenomes</taxon>
        <taxon>organismal metagenomes</taxon>
    </lineage>
</organism>
<dbReference type="AlphaFoldDB" id="A0A6M3JGJ2"/>
<dbReference type="EMBL" id="MT141685">
    <property type="protein sequence ID" value="QJA69194.1"/>
    <property type="molecule type" value="Genomic_DNA"/>
</dbReference>
<name>A0A6M3JGJ2_9ZZZZ</name>
<accession>A0A6M3JGJ2</accession>
<sequence length="103" mass="12036">MKTFESMEGMNMKTETDLQNRLLAELKQWFTRQCADQHRDFYLWYLPTTAEHDGGIIICSDKPVNPEYQLAMPERIRKGDTVEQNFIRIRSGVLRSLPVLSAD</sequence>
<protein>
    <submittedName>
        <fullName evidence="1">Uncharacterized protein</fullName>
    </submittedName>
</protein>
<gene>
    <name evidence="1" type="ORF">MM415A04970_0006</name>
</gene>
<reference evidence="1" key="1">
    <citation type="submission" date="2020-03" db="EMBL/GenBank/DDBJ databases">
        <title>The deep terrestrial virosphere.</title>
        <authorList>
            <person name="Holmfeldt K."/>
            <person name="Nilsson E."/>
            <person name="Simone D."/>
            <person name="Lopez-Fernandez M."/>
            <person name="Wu X."/>
            <person name="de Brujin I."/>
            <person name="Lundin D."/>
            <person name="Andersson A."/>
            <person name="Bertilsson S."/>
            <person name="Dopson M."/>
        </authorList>
    </citation>
    <scope>NUCLEOTIDE SEQUENCE</scope>
    <source>
        <strain evidence="1">MM415A04970</strain>
    </source>
</reference>